<name>A0A8T4C6E6_9ARCH</name>
<evidence type="ECO:0000313" key="3">
    <source>
        <dbReference type="Proteomes" id="UP000774699"/>
    </source>
</evidence>
<evidence type="ECO:0000256" key="1">
    <source>
        <dbReference type="SAM" id="Phobius"/>
    </source>
</evidence>
<gene>
    <name evidence="2" type="ORF">FJY86_01725</name>
</gene>
<evidence type="ECO:0008006" key="4">
    <source>
        <dbReference type="Google" id="ProtNLM"/>
    </source>
</evidence>
<evidence type="ECO:0000313" key="2">
    <source>
        <dbReference type="EMBL" id="MBM3282043.1"/>
    </source>
</evidence>
<keyword evidence="1" id="KW-0812">Transmembrane</keyword>
<accession>A0A8T4C6E6</accession>
<proteinExistence type="predicted"/>
<protein>
    <recommendedName>
        <fullName evidence="4">Class III signal peptide-containing protein</fullName>
    </recommendedName>
</protein>
<sequence>MSPLLRGQTSVEVLLVISFVLLLVLGIVLPYVENQNITNAALTAKLTILPYIEKNSLRAKIVSIGPEVAGGDITLHILTSAAWDGLVYDELQFGNPVSGCMNVCNKVAELGAYSRVTIDWQDSGFDVCGPISCTPP</sequence>
<feature type="transmembrane region" description="Helical" evidence="1">
    <location>
        <begin position="12"/>
        <end position="32"/>
    </location>
</feature>
<dbReference type="AlphaFoldDB" id="A0A8T4C6E6"/>
<dbReference type="Proteomes" id="UP000774699">
    <property type="component" value="Unassembled WGS sequence"/>
</dbReference>
<keyword evidence="1" id="KW-1133">Transmembrane helix</keyword>
<keyword evidence="1" id="KW-0472">Membrane</keyword>
<organism evidence="2 3">
    <name type="scientific">Candidatus Iainarchaeum sp</name>
    <dbReference type="NCBI Taxonomy" id="3101447"/>
    <lineage>
        <taxon>Archaea</taxon>
        <taxon>Candidatus Iainarchaeota</taxon>
        <taxon>Candidatus Iainarchaeia</taxon>
        <taxon>Candidatus Iainarchaeales</taxon>
        <taxon>Candidatus Iainarchaeaceae</taxon>
        <taxon>Candidatus Iainarchaeum</taxon>
    </lineage>
</organism>
<reference evidence="2" key="1">
    <citation type="submission" date="2019-03" db="EMBL/GenBank/DDBJ databases">
        <title>Lake Tanganyika Metagenome-Assembled Genomes (MAGs).</title>
        <authorList>
            <person name="Tran P."/>
        </authorList>
    </citation>
    <scope>NUCLEOTIDE SEQUENCE</scope>
    <source>
        <strain evidence="2">M_DeepCast_50m_m2_156</strain>
    </source>
</reference>
<dbReference type="EMBL" id="VGJJ01000007">
    <property type="protein sequence ID" value="MBM3282043.1"/>
    <property type="molecule type" value="Genomic_DNA"/>
</dbReference>
<comment type="caution">
    <text evidence="2">The sequence shown here is derived from an EMBL/GenBank/DDBJ whole genome shotgun (WGS) entry which is preliminary data.</text>
</comment>